<proteinExistence type="predicted"/>
<accession>A0ACC2D3B0</accession>
<evidence type="ECO:0000313" key="1">
    <source>
        <dbReference type="EMBL" id="KAJ7548692.1"/>
    </source>
</evidence>
<sequence>MQHNFAKHARKILHIAAIVVFTLFLWDGSFFSPNRPFKIQVYDEDPTAPLNDSPAGPRYWEAGVPGSRRTVIHRDKDSSANDFLARFLAALFGRHPSSSSIKARGLAQDGGNENKTITSRWNNLQSAAPCEKVGRHAGFSDACEFVMAHKDCRSAGLINYIQFCFCFCGKAPLLGVTSLILWLSALFYILGNTAADYFCCSLERLSKRLHLSPTVAGVTLLPFGNGAPDVFSSIAAFMGAGNGQVGFNSVLGGAVFVVCVVAGSVILLVAGTSVHLDRRCFIRDISFFLGGVLILAVIQIIGKISFGGALTYFSIYLLYAITVATWEFLKPQSWQASQPSSSQPCTTIDISVKQPDERGPYLLLPDPDFTSTLSAGNTPLPLWQWIPKYFMFSDTSETSNNDERNRAMWGQTEQQVTNTKCSKILHIVRKLSELLIEWPLSLPRRLTIPIVEEERWSQFYAVSSATLAPILVAFVLVDSEGGIITQGWLIYVGMCCGCILGILAYFTTQAEHPPRNFAFVWVCGGFFMSVFWFYFIARELVAVLVSLGVILEIDPAVLALTLLAWGNSSGDLMANLALASNGGDDVQIAISGCYAGPMFNTLVGLGLSLVLATWKADFGVYILPKDDTLFITLGFLVVGLFWALLHLSINNMQPSKVSGFGLLILYAMFLVMQVSSAVGFNPFKDIFFHT</sequence>
<gene>
    <name evidence="1" type="ORF">O6H91_07G022900</name>
</gene>
<name>A0ACC2D3B0_DIPCM</name>
<organism evidence="1 2">
    <name type="scientific">Diphasiastrum complanatum</name>
    <name type="common">Issler's clubmoss</name>
    <name type="synonym">Lycopodium complanatum</name>
    <dbReference type="NCBI Taxonomy" id="34168"/>
    <lineage>
        <taxon>Eukaryota</taxon>
        <taxon>Viridiplantae</taxon>
        <taxon>Streptophyta</taxon>
        <taxon>Embryophyta</taxon>
        <taxon>Tracheophyta</taxon>
        <taxon>Lycopodiopsida</taxon>
        <taxon>Lycopodiales</taxon>
        <taxon>Lycopodiaceae</taxon>
        <taxon>Lycopodioideae</taxon>
        <taxon>Diphasiastrum</taxon>
    </lineage>
</organism>
<reference evidence="2" key="1">
    <citation type="journal article" date="2024" name="Proc. Natl. Acad. Sci. U.S.A.">
        <title>Extraordinary preservation of gene collinearity over three hundred million years revealed in homosporous lycophytes.</title>
        <authorList>
            <person name="Li C."/>
            <person name="Wickell D."/>
            <person name="Kuo L.Y."/>
            <person name="Chen X."/>
            <person name="Nie B."/>
            <person name="Liao X."/>
            <person name="Peng D."/>
            <person name="Ji J."/>
            <person name="Jenkins J."/>
            <person name="Williams M."/>
            <person name="Shu S."/>
            <person name="Plott C."/>
            <person name="Barry K."/>
            <person name="Rajasekar S."/>
            <person name="Grimwood J."/>
            <person name="Han X."/>
            <person name="Sun S."/>
            <person name="Hou Z."/>
            <person name="He W."/>
            <person name="Dai G."/>
            <person name="Sun C."/>
            <person name="Schmutz J."/>
            <person name="Leebens-Mack J.H."/>
            <person name="Li F.W."/>
            <person name="Wang L."/>
        </authorList>
    </citation>
    <scope>NUCLEOTIDE SEQUENCE [LARGE SCALE GENOMIC DNA]</scope>
    <source>
        <strain evidence="2">cv. PW_Plant_1</strain>
    </source>
</reference>
<evidence type="ECO:0000313" key="2">
    <source>
        <dbReference type="Proteomes" id="UP001162992"/>
    </source>
</evidence>
<comment type="caution">
    <text evidence="1">The sequence shown here is derived from an EMBL/GenBank/DDBJ whole genome shotgun (WGS) entry which is preliminary data.</text>
</comment>
<dbReference type="EMBL" id="CM055098">
    <property type="protein sequence ID" value="KAJ7548692.1"/>
    <property type="molecule type" value="Genomic_DNA"/>
</dbReference>
<keyword evidence="2" id="KW-1185">Reference proteome</keyword>
<dbReference type="Proteomes" id="UP001162992">
    <property type="component" value="Chromosome 7"/>
</dbReference>
<protein>
    <submittedName>
        <fullName evidence="1">Uncharacterized protein</fullName>
    </submittedName>
</protein>